<evidence type="ECO:0000259" key="6">
    <source>
        <dbReference type="Pfam" id="PF02656"/>
    </source>
</evidence>
<evidence type="ECO:0000256" key="1">
    <source>
        <dbReference type="ARBA" id="ARBA00004127"/>
    </source>
</evidence>
<dbReference type="InterPro" id="IPR003807">
    <property type="entry name" value="DUF202"/>
</dbReference>
<dbReference type="EMBL" id="FQXP01000004">
    <property type="protein sequence ID" value="SHH67929.1"/>
    <property type="molecule type" value="Genomic_DNA"/>
</dbReference>
<keyword evidence="3 5" id="KW-1133">Transmembrane helix</keyword>
<gene>
    <name evidence="7" type="ORF">SAMN02745196_01000</name>
</gene>
<keyword evidence="2 5" id="KW-0812">Transmembrane</keyword>
<evidence type="ECO:0000313" key="8">
    <source>
        <dbReference type="Proteomes" id="UP000184526"/>
    </source>
</evidence>
<dbReference type="RefSeq" id="WP_072830713.1">
    <property type="nucleotide sequence ID" value="NZ_FQXP01000004.1"/>
</dbReference>
<keyword evidence="8" id="KW-1185">Reference proteome</keyword>
<dbReference type="Pfam" id="PF02656">
    <property type="entry name" value="DUF202"/>
    <property type="match status" value="1"/>
</dbReference>
<protein>
    <submittedName>
        <fullName evidence="7">Putative membrane protein</fullName>
    </submittedName>
</protein>
<feature type="transmembrane region" description="Helical" evidence="5">
    <location>
        <begin position="32"/>
        <end position="50"/>
    </location>
</feature>
<dbReference type="Proteomes" id="UP000184526">
    <property type="component" value="Unassembled WGS sequence"/>
</dbReference>
<organism evidence="7 8">
    <name type="scientific">Clostridium collagenovorans DSM 3089</name>
    <dbReference type="NCBI Taxonomy" id="1121306"/>
    <lineage>
        <taxon>Bacteria</taxon>
        <taxon>Bacillati</taxon>
        <taxon>Bacillota</taxon>
        <taxon>Clostridia</taxon>
        <taxon>Eubacteriales</taxon>
        <taxon>Clostridiaceae</taxon>
        <taxon>Clostridium</taxon>
    </lineage>
</organism>
<comment type="subcellular location">
    <subcellularLocation>
        <location evidence="1">Endomembrane system</location>
        <topology evidence="1">Multi-pass membrane protein</topology>
    </subcellularLocation>
</comment>
<keyword evidence="4 5" id="KW-0472">Membrane</keyword>
<evidence type="ECO:0000256" key="5">
    <source>
        <dbReference type="SAM" id="Phobius"/>
    </source>
</evidence>
<dbReference type="AlphaFoldDB" id="A0A1M5UY95"/>
<accession>A0A1M5UY95</accession>
<evidence type="ECO:0000313" key="7">
    <source>
        <dbReference type="EMBL" id="SHH67929.1"/>
    </source>
</evidence>
<dbReference type="OrthoDB" id="582337at2"/>
<dbReference type="GO" id="GO:0012505">
    <property type="term" value="C:endomembrane system"/>
    <property type="evidence" value="ECO:0007669"/>
    <property type="project" value="UniProtKB-SubCell"/>
</dbReference>
<proteinExistence type="predicted"/>
<dbReference type="STRING" id="1121306.SAMN02745196_01000"/>
<feature type="transmembrane region" description="Helical" evidence="5">
    <location>
        <begin position="56"/>
        <end position="74"/>
    </location>
</feature>
<name>A0A1M5UY95_9CLOT</name>
<feature type="domain" description="DUF202" evidence="6">
    <location>
        <begin position="23"/>
        <end position="76"/>
    </location>
</feature>
<reference evidence="7 8" key="1">
    <citation type="submission" date="2016-11" db="EMBL/GenBank/DDBJ databases">
        <authorList>
            <person name="Jaros S."/>
            <person name="Januszkiewicz K."/>
            <person name="Wedrychowicz H."/>
        </authorList>
    </citation>
    <scope>NUCLEOTIDE SEQUENCE [LARGE SCALE GENOMIC DNA]</scope>
    <source>
        <strain evidence="7 8">DSM 3089</strain>
    </source>
</reference>
<evidence type="ECO:0000256" key="4">
    <source>
        <dbReference type="ARBA" id="ARBA00023136"/>
    </source>
</evidence>
<sequence length="98" mass="11188">MKYDSYKNNPEKIILRDSLAIDRTKLANERTYLSYMRTVVSFSVAAITLLKLLGGIEGVIVAIILVISAVYFYIRGSKLYKEVSENLDFVCKDDKEEN</sequence>
<evidence type="ECO:0000256" key="3">
    <source>
        <dbReference type="ARBA" id="ARBA00022989"/>
    </source>
</evidence>
<evidence type="ECO:0000256" key="2">
    <source>
        <dbReference type="ARBA" id="ARBA00022692"/>
    </source>
</evidence>